<dbReference type="Proteomes" id="UP000271162">
    <property type="component" value="Unassembled WGS sequence"/>
</dbReference>
<evidence type="ECO:0000313" key="1">
    <source>
        <dbReference type="EMBL" id="VDL69927.1"/>
    </source>
</evidence>
<dbReference type="WBParaSite" id="NBR_0000633701-mRNA-1">
    <property type="protein sequence ID" value="NBR_0000633701-mRNA-1"/>
    <property type="gene ID" value="NBR_0000633701"/>
</dbReference>
<dbReference type="EMBL" id="UYSL01019793">
    <property type="protein sequence ID" value="VDL69927.1"/>
    <property type="molecule type" value="Genomic_DNA"/>
</dbReference>
<proteinExistence type="predicted"/>
<evidence type="ECO:0000313" key="2">
    <source>
        <dbReference type="Proteomes" id="UP000271162"/>
    </source>
</evidence>
<sequence>MEVRQKPSCIKLLSIIAVHDRFAFRKYVDYNKWYSPHMAIANRGAYEFIENPPSVIPIYYGNQGAIGFYHY</sequence>
<gene>
    <name evidence="1" type="ORF">NBR_LOCUS6338</name>
</gene>
<name>A0A0N4XUF5_NIPBR</name>
<evidence type="ECO:0000313" key="3">
    <source>
        <dbReference type="WBParaSite" id="NBR_0000633701-mRNA-1"/>
    </source>
</evidence>
<reference evidence="3" key="1">
    <citation type="submission" date="2017-02" db="UniProtKB">
        <authorList>
            <consortium name="WormBaseParasite"/>
        </authorList>
    </citation>
    <scope>IDENTIFICATION</scope>
</reference>
<reference evidence="1 2" key="2">
    <citation type="submission" date="2018-11" db="EMBL/GenBank/DDBJ databases">
        <authorList>
            <consortium name="Pathogen Informatics"/>
        </authorList>
    </citation>
    <scope>NUCLEOTIDE SEQUENCE [LARGE SCALE GENOMIC DNA]</scope>
</reference>
<dbReference type="AlphaFoldDB" id="A0A0N4XUF5"/>
<organism evidence="3">
    <name type="scientific">Nippostrongylus brasiliensis</name>
    <name type="common">Rat hookworm</name>
    <dbReference type="NCBI Taxonomy" id="27835"/>
    <lineage>
        <taxon>Eukaryota</taxon>
        <taxon>Metazoa</taxon>
        <taxon>Ecdysozoa</taxon>
        <taxon>Nematoda</taxon>
        <taxon>Chromadorea</taxon>
        <taxon>Rhabditida</taxon>
        <taxon>Rhabditina</taxon>
        <taxon>Rhabditomorpha</taxon>
        <taxon>Strongyloidea</taxon>
        <taxon>Heligmosomidae</taxon>
        <taxon>Nippostrongylus</taxon>
    </lineage>
</organism>
<accession>A0A0N4XUF5</accession>
<protein>
    <submittedName>
        <fullName evidence="1 3">Uncharacterized protein</fullName>
    </submittedName>
</protein>
<keyword evidence="2" id="KW-1185">Reference proteome</keyword>